<reference evidence="2" key="1">
    <citation type="submission" date="2020-09" db="EMBL/GenBank/DDBJ databases">
        <title>A novel bacterium of genus Paenibacillus, isolated from South China Sea.</title>
        <authorList>
            <person name="Huang H."/>
            <person name="Mo K."/>
            <person name="Hu Y."/>
        </authorList>
    </citation>
    <scope>NUCLEOTIDE SEQUENCE</scope>
    <source>
        <strain evidence="2">IB182363</strain>
    </source>
</reference>
<dbReference type="EMBL" id="JACXJA010000005">
    <property type="protein sequence ID" value="MBD2861342.1"/>
    <property type="molecule type" value="Genomic_DNA"/>
</dbReference>
<gene>
    <name evidence="2" type="ORF">IDH45_04975</name>
</gene>
<keyword evidence="3" id="KW-1185">Reference proteome</keyword>
<evidence type="ECO:0000313" key="2">
    <source>
        <dbReference type="EMBL" id="MBD2861342.1"/>
    </source>
</evidence>
<evidence type="ECO:0000313" key="3">
    <source>
        <dbReference type="Proteomes" id="UP000639396"/>
    </source>
</evidence>
<proteinExistence type="predicted"/>
<dbReference type="RefSeq" id="WP_190925260.1">
    <property type="nucleotide sequence ID" value="NZ_JACXJA010000005.1"/>
</dbReference>
<feature type="compositionally biased region" description="Low complexity" evidence="1">
    <location>
        <begin position="44"/>
        <end position="71"/>
    </location>
</feature>
<dbReference type="AlphaFoldDB" id="A0A927C7C6"/>
<dbReference type="Proteomes" id="UP000639396">
    <property type="component" value="Unassembled WGS sequence"/>
</dbReference>
<evidence type="ECO:0000256" key="1">
    <source>
        <dbReference type="SAM" id="MobiDB-lite"/>
    </source>
</evidence>
<organism evidence="2 3">
    <name type="scientific">Paenibacillus oceani</name>
    <dbReference type="NCBI Taxonomy" id="2772510"/>
    <lineage>
        <taxon>Bacteria</taxon>
        <taxon>Bacillati</taxon>
        <taxon>Bacillota</taxon>
        <taxon>Bacilli</taxon>
        <taxon>Bacillales</taxon>
        <taxon>Paenibacillaceae</taxon>
        <taxon>Paenibacillus</taxon>
    </lineage>
</organism>
<comment type="caution">
    <text evidence="2">The sequence shown here is derived from an EMBL/GenBank/DDBJ whole genome shotgun (WGS) entry which is preliminary data.</text>
</comment>
<protein>
    <submittedName>
        <fullName evidence="2">Uncharacterized protein</fullName>
    </submittedName>
</protein>
<feature type="region of interest" description="Disordered" evidence="1">
    <location>
        <begin position="35"/>
        <end position="74"/>
    </location>
</feature>
<name>A0A927C7C6_9BACL</name>
<accession>A0A927C7C6</accession>
<sequence>MRMGAFLLGGVVGAAAVVYYMRGKHMSFAGLTSQTSDMFSKPTSSKPVKFASSSSHSDKFSSSSNSSRSESGLGQVEELIAQDAAVKSQVDEILNKSASSYMTQ</sequence>